<evidence type="ECO:0000256" key="7">
    <source>
        <dbReference type="ARBA" id="ARBA00023136"/>
    </source>
</evidence>
<dbReference type="Proteomes" id="UP000016895">
    <property type="component" value="Chromosome 2"/>
</dbReference>
<keyword evidence="5 8" id="KW-0812">Transmembrane</keyword>
<proteinExistence type="inferred from homology"/>
<feature type="domain" description="ABC transmembrane type-1" evidence="9">
    <location>
        <begin position="91"/>
        <end position="281"/>
    </location>
</feature>
<dbReference type="KEGG" id="vni:VIBNI_B2091"/>
<keyword evidence="10" id="KW-0762">Sugar transport</keyword>
<dbReference type="Pfam" id="PF00528">
    <property type="entry name" value="BPD_transp_1"/>
    <property type="match status" value="1"/>
</dbReference>
<dbReference type="PROSITE" id="PS50928">
    <property type="entry name" value="ABC_TM1"/>
    <property type="match status" value="1"/>
</dbReference>
<dbReference type="AlphaFoldDB" id="U4KF74"/>
<dbReference type="STRING" id="28173.VIBNI_B2091"/>
<dbReference type="PANTHER" id="PTHR32243:SF18">
    <property type="entry name" value="INNER MEMBRANE ABC TRANSPORTER PERMEASE PROTEIN YCJP"/>
    <property type="match status" value="1"/>
</dbReference>
<accession>U4KF74</accession>
<feature type="transmembrane region" description="Helical" evidence="8">
    <location>
        <begin position="261"/>
        <end position="280"/>
    </location>
</feature>
<evidence type="ECO:0000256" key="3">
    <source>
        <dbReference type="ARBA" id="ARBA00022448"/>
    </source>
</evidence>
<feature type="transmembrane region" description="Helical" evidence="8">
    <location>
        <begin position="12"/>
        <end position="35"/>
    </location>
</feature>
<keyword evidence="11" id="KW-1185">Reference proteome</keyword>
<dbReference type="InterPro" id="IPR035906">
    <property type="entry name" value="MetI-like_sf"/>
</dbReference>
<evidence type="ECO:0000256" key="8">
    <source>
        <dbReference type="RuleBase" id="RU363032"/>
    </source>
</evidence>
<dbReference type="CDD" id="cd06261">
    <property type="entry name" value="TM_PBP2"/>
    <property type="match status" value="1"/>
</dbReference>
<keyword evidence="7 8" id="KW-0472">Membrane</keyword>
<dbReference type="InterPro" id="IPR050901">
    <property type="entry name" value="BP-dep_ABC_trans_perm"/>
</dbReference>
<evidence type="ECO:0000256" key="4">
    <source>
        <dbReference type="ARBA" id="ARBA00022475"/>
    </source>
</evidence>
<evidence type="ECO:0000256" key="5">
    <source>
        <dbReference type="ARBA" id="ARBA00022692"/>
    </source>
</evidence>
<protein>
    <submittedName>
        <fullName evidence="10">Putative ABC-type sugar transport system, permease component</fullName>
    </submittedName>
</protein>
<evidence type="ECO:0000313" key="11">
    <source>
        <dbReference type="Proteomes" id="UP000016895"/>
    </source>
</evidence>
<comment type="similarity">
    <text evidence="2">Belongs to the binding-protein-dependent transport system permease family. MalFG subfamily.</text>
</comment>
<dbReference type="GO" id="GO:0005886">
    <property type="term" value="C:plasma membrane"/>
    <property type="evidence" value="ECO:0007669"/>
    <property type="project" value="UniProtKB-SubCell"/>
</dbReference>
<evidence type="ECO:0000259" key="9">
    <source>
        <dbReference type="PROSITE" id="PS50928"/>
    </source>
</evidence>
<evidence type="ECO:0000256" key="6">
    <source>
        <dbReference type="ARBA" id="ARBA00022989"/>
    </source>
</evidence>
<feature type="transmembrane region" description="Helical" evidence="8">
    <location>
        <begin position="128"/>
        <end position="150"/>
    </location>
</feature>
<dbReference type="InterPro" id="IPR000515">
    <property type="entry name" value="MetI-like"/>
</dbReference>
<evidence type="ECO:0000313" key="10">
    <source>
        <dbReference type="EMBL" id="CCO61798.1"/>
    </source>
</evidence>
<feature type="transmembrane region" description="Helical" evidence="8">
    <location>
        <begin position="97"/>
        <end position="116"/>
    </location>
</feature>
<gene>
    <name evidence="10" type="ORF">VIBNI_B2091</name>
</gene>
<dbReference type="SUPFAM" id="SSF161098">
    <property type="entry name" value="MetI-like"/>
    <property type="match status" value="1"/>
</dbReference>
<feature type="transmembrane region" description="Helical" evidence="8">
    <location>
        <begin position="162"/>
        <end position="182"/>
    </location>
</feature>
<dbReference type="GO" id="GO:0055085">
    <property type="term" value="P:transmembrane transport"/>
    <property type="evidence" value="ECO:0007669"/>
    <property type="project" value="InterPro"/>
</dbReference>
<keyword evidence="3 8" id="KW-0813">Transport</keyword>
<name>U4KF74_9VIBR</name>
<sequence length="293" mass="32323">MGKKGGKSMKSFSINKWIAIVIAIVWSTFPLYWLLKYAFLTPAEIAAYPPPFFPESMNVASFYNVIGLDYTMPDGTVVKASGQANQILAGLWNSTIVSFWSMVITLVVVIPLAYVFARLEFRFKTPLLMAVLLSVAIPPVSTLIPFYVMFTKLGLTGTKTGLVIVTLTVTIPFVTWMLIGYFRNLPQVEKLARIDGFSRLGTFIKIIIPLSKSGIAVAAVIAFLFSWNEFVFATILANGTPATTLPAAVSGFLFQQPQPSHMAAAIWITILPAVLVVYFLQRHITEMNIVDPI</sequence>
<dbReference type="EMBL" id="FO203527">
    <property type="protein sequence ID" value="CCO61798.1"/>
    <property type="molecule type" value="Genomic_DNA"/>
</dbReference>
<dbReference type="PATRIC" id="fig|1260221.3.peg.5646"/>
<feature type="transmembrane region" description="Helical" evidence="8">
    <location>
        <begin position="203"/>
        <end position="225"/>
    </location>
</feature>
<comment type="subcellular location">
    <subcellularLocation>
        <location evidence="1 8">Cell membrane</location>
        <topology evidence="1 8">Multi-pass membrane protein</topology>
    </subcellularLocation>
</comment>
<dbReference type="Gene3D" id="1.10.3720.10">
    <property type="entry name" value="MetI-like"/>
    <property type="match status" value="1"/>
</dbReference>
<reference evidence="10 11" key="1">
    <citation type="journal article" date="2013" name="ISME J.">
        <title>Comparative genomics of pathogenic lineages of Vibrio nigripulchritudo identifies virulence-associated traits.</title>
        <authorList>
            <person name="Goudenege D."/>
            <person name="Labreuche Y."/>
            <person name="Krin E."/>
            <person name="Ansquer D."/>
            <person name="Mangenot S."/>
            <person name="Calteau A."/>
            <person name="Medigue C."/>
            <person name="Mazel D."/>
            <person name="Polz M.F."/>
            <person name="Le Roux F."/>
        </authorList>
    </citation>
    <scope>NUCLEOTIDE SEQUENCE [LARGE SCALE GENOMIC DNA]</scope>
    <source>
        <strain evidence="11">SnF1</strain>
    </source>
</reference>
<keyword evidence="4" id="KW-1003">Cell membrane</keyword>
<dbReference type="PANTHER" id="PTHR32243">
    <property type="entry name" value="MALTOSE TRANSPORT SYSTEM PERMEASE-RELATED"/>
    <property type="match status" value="1"/>
</dbReference>
<organism evidence="10 11">
    <name type="scientific">Vibrio nigripulchritudo</name>
    <dbReference type="NCBI Taxonomy" id="28173"/>
    <lineage>
        <taxon>Bacteria</taxon>
        <taxon>Pseudomonadati</taxon>
        <taxon>Pseudomonadota</taxon>
        <taxon>Gammaproteobacteria</taxon>
        <taxon>Vibrionales</taxon>
        <taxon>Vibrionaceae</taxon>
        <taxon>Vibrio</taxon>
    </lineage>
</organism>
<evidence type="ECO:0000256" key="2">
    <source>
        <dbReference type="ARBA" id="ARBA00009047"/>
    </source>
</evidence>
<keyword evidence="6 8" id="KW-1133">Transmembrane helix</keyword>
<evidence type="ECO:0000256" key="1">
    <source>
        <dbReference type="ARBA" id="ARBA00004651"/>
    </source>
</evidence>